<evidence type="ECO:0000256" key="6">
    <source>
        <dbReference type="ARBA" id="ARBA00023329"/>
    </source>
</evidence>
<feature type="region of interest" description="Disordered" evidence="8">
    <location>
        <begin position="89"/>
        <end position="116"/>
    </location>
</feature>
<proteinExistence type="inferred from homology"/>
<evidence type="ECO:0000256" key="7">
    <source>
        <dbReference type="RuleBase" id="RU363137"/>
    </source>
</evidence>
<organism evidence="9 10">
    <name type="scientific">Morella rubra</name>
    <name type="common">Chinese bayberry</name>
    <dbReference type="NCBI Taxonomy" id="262757"/>
    <lineage>
        <taxon>Eukaryota</taxon>
        <taxon>Viridiplantae</taxon>
        <taxon>Streptophyta</taxon>
        <taxon>Embryophyta</taxon>
        <taxon>Tracheophyta</taxon>
        <taxon>Spermatophyta</taxon>
        <taxon>Magnoliopsida</taxon>
        <taxon>eudicotyledons</taxon>
        <taxon>Gunneridae</taxon>
        <taxon>Pentapetalae</taxon>
        <taxon>rosids</taxon>
        <taxon>fabids</taxon>
        <taxon>Fagales</taxon>
        <taxon>Myricaceae</taxon>
        <taxon>Morella</taxon>
    </lineage>
</organism>
<comment type="subcellular location">
    <subcellularLocation>
        <location evidence="2 7">Cytoplasmic vesicle membrane</location>
        <topology evidence="2 7">Peripheral membrane protein</topology>
        <orientation evidence="2 7">Cytoplasmic side</orientation>
    </subcellularLocation>
    <subcellularLocation>
        <location evidence="7">Membrane</location>
        <location evidence="7">Coated pit</location>
        <topology evidence="7">Peripheral membrane protein</topology>
        <orientation evidence="7">Cytoplasmic side</orientation>
    </subcellularLocation>
    <text evidence="7">Cytoplasmic face of coated pits and vesicles.</text>
</comment>
<dbReference type="Pfam" id="PF01086">
    <property type="entry name" value="Clathrin_lg_ch"/>
    <property type="match status" value="1"/>
</dbReference>
<dbReference type="GO" id="GO:0072583">
    <property type="term" value="P:clathrin-dependent endocytosis"/>
    <property type="evidence" value="ECO:0007669"/>
    <property type="project" value="TreeGrafter"/>
</dbReference>
<protein>
    <recommendedName>
        <fullName evidence="7">Clathrin light chain</fullName>
    </recommendedName>
</protein>
<keyword evidence="6 7" id="KW-0968">Cytoplasmic vesicle</keyword>
<feature type="compositionally biased region" description="Pro residues" evidence="8">
    <location>
        <begin position="255"/>
        <end position="264"/>
    </location>
</feature>
<feature type="region of interest" description="Disordered" evidence="8">
    <location>
        <begin position="1"/>
        <end position="38"/>
    </location>
</feature>
<dbReference type="PANTHER" id="PTHR10639:SF24">
    <property type="entry name" value="CLATHRIN LIGHT CHAIN 3"/>
    <property type="match status" value="1"/>
</dbReference>
<sequence length="293" mass="32170">MASLTDPFAQSVDDSVPSAGSTLPFDDDSYLGDDPGVSSQRFDSFTATHFADSDSIKDPIFHDDNINDNSFSAADDVFMSQPLPEIYSEANGKGLGGAFGGPDSPISPPPAEMEPEEGFALREWRRQNAIRLEEKERNEKEVLNQIIDEADEYKVDFHMRRKITCENNKATYKEKEKLFLANQEKFHAEADKNYWKAIAELIPNEVPTIERKRGKKGQEKKPSIVSVQGPKPGKPTELSRMRQIVIKLKHNTPPHLKPSPPPAKAPAKDAETSGAAVAVAAASVLTPEAVVAA</sequence>
<dbReference type="Proteomes" id="UP000516437">
    <property type="component" value="Chromosome 3"/>
</dbReference>
<feature type="compositionally biased region" description="Basic and acidic residues" evidence="8">
    <location>
        <begin position="209"/>
        <end position="222"/>
    </location>
</feature>
<dbReference type="AlphaFoldDB" id="A0A6A1VXU0"/>
<dbReference type="GO" id="GO:0006886">
    <property type="term" value="P:intracellular protein transport"/>
    <property type="evidence" value="ECO:0007669"/>
    <property type="project" value="InterPro"/>
</dbReference>
<dbReference type="GO" id="GO:0030130">
    <property type="term" value="C:clathrin coat of trans-Golgi network vesicle"/>
    <property type="evidence" value="ECO:0007669"/>
    <property type="project" value="InterPro"/>
</dbReference>
<evidence type="ECO:0000256" key="3">
    <source>
        <dbReference type="ARBA" id="ARBA00005263"/>
    </source>
</evidence>
<dbReference type="PANTHER" id="PTHR10639">
    <property type="entry name" value="CLATHRIN LIGHT CHAIN"/>
    <property type="match status" value="1"/>
</dbReference>
<keyword evidence="4 7" id="KW-0472">Membrane</keyword>
<evidence type="ECO:0000256" key="2">
    <source>
        <dbReference type="ARBA" id="ARBA00004180"/>
    </source>
</evidence>
<keyword evidence="5 7" id="KW-0168">Coated pit</keyword>
<gene>
    <name evidence="9" type="ORF">CJ030_MR3G014839</name>
</gene>
<dbReference type="GO" id="GO:0030132">
    <property type="term" value="C:clathrin coat of coated pit"/>
    <property type="evidence" value="ECO:0007669"/>
    <property type="project" value="InterPro"/>
</dbReference>
<comment type="similarity">
    <text evidence="3 7">Belongs to the clathrin light chain family.</text>
</comment>
<evidence type="ECO:0000313" key="10">
    <source>
        <dbReference type="Proteomes" id="UP000516437"/>
    </source>
</evidence>
<dbReference type="InterPro" id="IPR000996">
    <property type="entry name" value="Clathrin_L-chain"/>
</dbReference>
<feature type="region of interest" description="Disordered" evidence="8">
    <location>
        <begin position="209"/>
        <end position="237"/>
    </location>
</feature>
<dbReference type="EMBL" id="RXIC02000021">
    <property type="protein sequence ID" value="KAB1217751.1"/>
    <property type="molecule type" value="Genomic_DNA"/>
</dbReference>
<reference evidence="9 10" key="1">
    <citation type="journal article" date="2019" name="Plant Biotechnol. J.">
        <title>The red bayberry genome and genetic basis of sex determination.</title>
        <authorList>
            <person name="Jia H.M."/>
            <person name="Jia H.J."/>
            <person name="Cai Q.L."/>
            <person name="Wang Y."/>
            <person name="Zhao H.B."/>
            <person name="Yang W.F."/>
            <person name="Wang G.Y."/>
            <person name="Li Y.H."/>
            <person name="Zhan D.L."/>
            <person name="Shen Y.T."/>
            <person name="Niu Q.F."/>
            <person name="Chang L."/>
            <person name="Qiu J."/>
            <person name="Zhao L."/>
            <person name="Xie H.B."/>
            <person name="Fu W.Y."/>
            <person name="Jin J."/>
            <person name="Li X.W."/>
            <person name="Jiao Y."/>
            <person name="Zhou C.C."/>
            <person name="Tu T."/>
            <person name="Chai C.Y."/>
            <person name="Gao J.L."/>
            <person name="Fan L.J."/>
            <person name="van de Weg E."/>
            <person name="Wang J.Y."/>
            <person name="Gao Z.S."/>
        </authorList>
    </citation>
    <scope>NUCLEOTIDE SEQUENCE [LARGE SCALE GENOMIC DNA]</scope>
    <source>
        <tissue evidence="9">Leaves</tissue>
    </source>
</reference>
<evidence type="ECO:0000313" key="9">
    <source>
        <dbReference type="EMBL" id="KAB1217751.1"/>
    </source>
</evidence>
<evidence type="ECO:0000256" key="4">
    <source>
        <dbReference type="ARBA" id="ARBA00023136"/>
    </source>
</evidence>
<accession>A0A6A1VXU0</accession>
<keyword evidence="10" id="KW-1185">Reference proteome</keyword>
<dbReference type="OrthoDB" id="782264at2759"/>
<comment type="caution">
    <text evidence="9">The sequence shown here is derived from an EMBL/GenBank/DDBJ whole genome shotgun (WGS) entry which is preliminary data.</text>
</comment>
<evidence type="ECO:0000256" key="5">
    <source>
        <dbReference type="ARBA" id="ARBA00023176"/>
    </source>
</evidence>
<dbReference type="GO" id="GO:0005198">
    <property type="term" value="F:structural molecule activity"/>
    <property type="evidence" value="ECO:0007669"/>
    <property type="project" value="InterPro"/>
</dbReference>
<name>A0A6A1VXU0_9ROSI</name>
<dbReference type="GO" id="GO:0032050">
    <property type="term" value="F:clathrin heavy chain binding"/>
    <property type="evidence" value="ECO:0007669"/>
    <property type="project" value="TreeGrafter"/>
</dbReference>
<comment type="function">
    <text evidence="1 7">Clathrin is the major protein of the polyhedral coat of coated pits and vesicles.</text>
</comment>
<evidence type="ECO:0000256" key="1">
    <source>
        <dbReference type="ARBA" id="ARBA00003913"/>
    </source>
</evidence>
<feature type="region of interest" description="Disordered" evidence="8">
    <location>
        <begin position="249"/>
        <end position="275"/>
    </location>
</feature>
<evidence type="ECO:0000256" key="8">
    <source>
        <dbReference type="SAM" id="MobiDB-lite"/>
    </source>
</evidence>